<gene>
    <name evidence="2" type="ORF">COMA2_120139</name>
</gene>
<dbReference type="Proteomes" id="UP000198736">
    <property type="component" value="Unassembled WGS sequence"/>
</dbReference>
<accession>A0A0S4L9E8</accession>
<proteinExistence type="predicted"/>
<sequence length="55" mass="6118">MLDQQSLAYQTAWSSFHFALAALGTNYTKKQEEDSSQGSSKPASHKSFLQFHPLA</sequence>
<protein>
    <submittedName>
        <fullName evidence="2">Uncharacterized protein</fullName>
    </submittedName>
</protein>
<dbReference type="EMBL" id="CZPZ01000004">
    <property type="protein sequence ID" value="CUS33240.1"/>
    <property type="molecule type" value="Genomic_DNA"/>
</dbReference>
<keyword evidence="3" id="KW-1185">Reference proteome</keyword>
<evidence type="ECO:0000256" key="1">
    <source>
        <dbReference type="SAM" id="MobiDB-lite"/>
    </source>
</evidence>
<evidence type="ECO:0000313" key="2">
    <source>
        <dbReference type="EMBL" id="CUS33240.1"/>
    </source>
</evidence>
<feature type="region of interest" description="Disordered" evidence="1">
    <location>
        <begin position="29"/>
        <end position="55"/>
    </location>
</feature>
<name>A0A0S4L9E8_9BACT</name>
<dbReference type="AlphaFoldDB" id="A0A0S4L9E8"/>
<evidence type="ECO:0000313" key="3">
    <source>
        <dbReference type="Proteomes" id="UP000198736"/>
    </source>
</evidence>
<reference evidence="3" key="1">
    <citation type="submission" date="2015-10" db="EMBL/GenBank/DDBJ databases">
        <authorList>
            <person name="Luecker S."/>
            <person name="Luecker S."/>
        </authorList>
    </citation>
    <scope>NUCLEOTIDE SEQUENCE [LARGE SCALE GENOMIC DNA]</scope>
</reference>
<dbReference type="STRING" id="1742973.COMA2_120139"/>
<organism evidence="2 3">
    <name type="scientific">Candidatus Nitrospira nitrificans</name>
    <dbReference type="NCBI Taxonomy" id="1742973"/>
    <lineage>
        <taxon>Bacteria</taxon>
        <taxon>Pseudomonadati</taxon>
        <taxon>Nitrospirota</taxon>
        <taxon>Nitrospiria</taxon>
        <taxon>Nitrospirales</taxon>
        <taxon>Nitrospiraceae</taxon>
        <taxon>Nitrospira</taxon>
    </lineage>
</organism>